<dbReference type="InterPro" id="IPR036388">
    <property type="entry name" value="WH-like_DNA-bd_sf"/>
</dbReference>
<sequence>MLKKEDITKEDFNVLLDKGHRYAFEVIYKLYYNKLLHIAISYLRSKEEAEGVIQNVFLKLWVQMDNIKEIININAYLFTLTKNHCLDIIKHKKVKLKYVEDKKSIIQTQYIKDSTAALLLENELQKRIVEAIDKLPEKCKKIFIESRVNGRKSKEIAEIYSISKKTVDNLYRMELGL</sequence>
<dbReference type="PANTHER" id="PTHR43133:SF46">
    <property type="entry name" value="RNA POLYMERASE SIGMA-70 FACTOR ECF SUBFAMILY"/>
    <property type="match status" value="1"/>
</dbReference>
<dbReference type="InterPro" id="IPR039425">
    <property type="entry name" value="RNA_pol_sigma-70-like"/>
</dbReference>
<organism evidence="7 8">
    <name type="scientific">Polaribacter batillariae</name>
    <dbReference type="NCBI Taxonomy" id="2808900"/>
    <lineage>
        <taxon>Bacteria</taxon>
        <taxon>Pseudomonadati</taxon>
        <taxon>Bacteroidota</taxon>
        <taxon>Flavobacteriia</taxon>
        <taxon>Flavobacteriales</taxon>
        <taxon>Flavobacteriaceae</taxon>
    </lineage>
</organism>
<evidence type="ECO:0000256" key="3">
    <source>
        <dbReference type="ARBA" id="ARBA00023082"/>
    </source>
</evidence>
<keyword evidence="2" id="KW-0805">Transcription regulation</keyword>
<dbReference type="InterPro" id="IPR013325">
    <property type="entry name" value="RNA_pol_sigma_r2"/>
</dbReference>
<protein>
    <submittedName>
        <fullName evidence="7">RNA polymerase sigma-70 factor</fullName>
    </submittedName>
</protein>
<evidence type="ECO:0000259" key="5">
    <source>
        <dbReference type="Pfam" id="PF04542"/>
    </source>
</evidence>
<dbReference type="Gene3D" id="1.10.10.10">
    <property type="entry name" value="Winged helix-like DNA-binding domain superfamily/Winged helix DNA-binding domain"/>
    <property type="match status" value="1"/>
</dbReference>
<dbReference type="InterPro" id="IPR007627">
    <property type="entry name" value="RNA_pol_sigma70_r2"/>
</dbReference>
<gene>
    <name evidence="7" type="ORF">JL193_07935</name>
</gene>
<accession>A0ABX7SY08</accession>
<keyword evidence="8" id="KW-1185">Reference proteome</keyword>
<dbReference type="Pfam" id="PF08281">
    <property type="entry name" value="Sigma70_r4_2"/>
    <property type="match status" value="1"/>
</dbReference>
<reference evidence="7 8" key="1">
    <citation type="submission" date="2021-03" db="EMBL/GenBank/DDBJ databases">
        <title>Complete genome of Polaribacter_sp.G4M1.</title>
        <authorList>
            <person name="Jeong S.W."/>
            <person name="Bae J.W."/>
        </authorList>
    </citation>
    <scope>NUCLEOTIDE SEQUENCE [LARGE SCALE GENOMIC DNA]</scope>
    <source>
        <strain evidence="7 8">G4M1</strain>
    </source>
</reference>
<evidence type="ECO:0000256" key="2">
    <source>
        <dbReference type="ARBA" id="ARBA00023015"/>
    </source>
</evidence>
<dbReference type="InterPro" id="IPR014327">
    <property type="entry name" value="RNA_pol_sigma70_bacteroid"/>
</dbReference>
<dbReference type="Proteomes" id="UP000663935">
    <property type="component" value="Chromosome"/>
</dbReference>
<dbReference type="Gene3D" id="1.10.1740.10">
    <property type="match status" value="1"/>
</dbReference>
<dbReference type="EMBL" id="CP071795">
    <property type="protein sequence ID" value="QTD39155.1"/>
    <property type="molecule type" value="Genomic_DNA"/>
</dbReference>
<dbReference type="InterPro" id="IPR014284">
    <property type="entry name" value="RNA_pol_sigma-70_dom"/>
</dbReference>
<keyword evidence="4" id="KW-0804">Transcription</keyword>
<name>A0ABX7SY08_9FLAO</name>
<dbReference type="SUPFAM" id="SSF88946">
    <property type="entry name" value="Sigma2 domain of RNA polymerase sigma factors"/>
    <property type="match status" value="1"/>
</dbReference>
<dbReference type="PANTHER" id="PTHR43133">
    <property type="entry name" value="RNA POLYMERASE ECF-TYPE SIGMA FACTO"/>
    <property type="match status" value="1"/>
</dbReference>
<dbReference type="SUPFAM" id="SSF88659">
    <property type="entry name" value="Sigma3 and sigma4 domains of RNA polymerase sigma factors"/>
    <property type="match status" value="1"/>
</dbReference>
<dbReference type="InterPro" id="IPR013249">
    <property type="entry name" value="RNA_pol_sigma70_r4_t2"/>
</dbReference>
<keyword evidence="3" id="KW-0731">Sigma factor</keyword>
<dbReference type="InterPro" id="IPR013324">
    <property type="entry name" value="RNA_pol_sigma_r3/r4-like"/>
</dbReference>
<proteinExistence type="inferred from homology"/>
<dbReference type="NCBIfam" id="TIGR02937">
    <property type="entry name" value="sigma70-ECF"/>
    <property type="match status" value="1"/>
</dbReference>
<evidence type="ECO:0000256" key="1">
    <source>
        <dbReference type="ARBA" id="ARBA00010641"/>
    </source>
</evidence>
<dbReference type="NCBIfam" id="TIGR02985">
    <property type="entry name" value="Sig70_bacteroi1"/>
    <property type="match status" value="1"/>
</dbReference>
<evidence type="ECO:0000259" key="6">
    <source>
        <dbReference type="Pfam" id="PF08281"/>
    </source>
</evidence>
<dbReference type="RefSeq" id="WP_207973264.1">
    <property type="nucleotide sequence ID" value="NZ_CP071795.1"/>
</dbReference>
<comment type="similarity">
    <text evidence="1">Belongs to the sigma-70 factor family. ECF subfamily.</text>
</comment>
<evidence type="ECO:0000313" key="8">
    <source>
        <dbReference type="Proteomes" id="UP000663935"/>
    </source>
</evidence>
<evidence type="ECO:0000256" key="4">
    <source>
        <dbReference type="ARBA" id="ARBA00023163"/>
    </source>
</evidence>
<dbReference type="Pfam" id="PF04542">
    <property type="entry name" value="Sigma70_r2"/>
    <property type="match status" value="1"/>
</dbReference>
<evidence type="ECO:0000313" key="7">
    <source>
        <dbReference type="EMBL" id="QTD39155.1"/>
    </source>
</evidence>
<feature type="domain" description="RNA polymerase sigma factor 70 region 4 type 2" evidence="6">
    <location>
        <begin position="127"/>
        <end position="171"/>
    </location>
</feature>
<feature type="domain" description="RNA polymerase sigma-70 region 2" evidence="5">
    <location>
        <begin position="28"/>
        <end position="92"/>
    </location>
</feature>